<evidence type="ECO:0000313" key="1">
    <source>
        <dbReference type="EMBL" id="GIX62976.1"/>
    </source>
</evidence>
<comment type="caution">
    <text evidence="1">The sequence shown here is derived from an EMBL/GenBank/DDBJ whole genome shotgun (WGS) entry which is preliminary data.</text>
</comment>
<gene>
    <name evidence="1" type="ORF">BcabD6B2_24110</name>
</gene>
<dbReference type="AlphaFoldDB" id="A0AAV4LSZ6"/>
<dbReference type="EMBL" id="BPLF01000002">
    <property type="protein sequence ID" value="GIX62976.1"/>
    <property type="molecule type" value="Genomic_DNA"/>
</dbReference>
<accession>A0AAV4LSZ6</accession>
<protein>
    <submittedName>
        <fullName evidence="1">Membrane protein, putative</fullName>
    </submittedName>
</protein>
<organism evidence="1 2">
    <name type="scientific">Babesia caballi</name>
    <dbReference type="NCBI Taxonomy" id="5871"/>
    <lineage>
        <taxon>Eukaryota</taxon>
        <taxon>Sar</taxon>
        <taxon>Alveolata</taxon>
        <taxon>Apicomplexa</taxon>
        <taxon>Aconoidasida</taxon>
        <taxon>Piroplasmida</taxon>
        <taxon>Babesiidae</taxon>
        <taxon>Babesia</taxon>
    </lineage>
</organism>
<sequence>MRQRLGGCCQSHMYYFSPVPHLVLPPHIASWANHFAVIYLENTGLYEIKCNAKEDMHVDDAFGLCREDFAASNLNAHKTGYKNELTAAFKSYCPQFFSSNEPCVLFINKSSSGADRFRVGQDLKCKDGVVFVGLYHCCDKEETPIASGELVSLYSSKVTPLSPVCPEDKKIFVVNSGQRGSVMCDKGHVSSTVARVSEACNGKQSCTVNFDSTELVDCSGFSATHFIKYNCV</sequence>
<dbReference type="RefSeq" id="XP_067715045.1">
    <property type="nucleotide sequence ID" value="XM_067858944.1"/>
</dbReference>
<keyword evidence="2" id="KW-1185">Reference proteome</keyword>
<dbReference type="GeneID" id="94194457"/>
<dbReference type="CDD" id="cd22823">
    <property type="entry name" value="Gal_Rha_Lectin"/>
    <property type="match status" value="1"/>
</dbReference>
<evidence type="ECO:0000313" key="2">
    <source>
        <dbReference type="Proteomes" id="UP001497744"/>
    </source>
</evidence>
<dbReference type="Proteomes" id="UP001497744">
    <property type="component" value="Unassembled WGS sequence"/>
</dbReference>
<proteinExistence type="predicted"/>
<name>A0AAV4LSZ6_BABCB</name>
<reference evidence="1 2" key="1">
    <citation type="submission" date="2021-06" db="EMBL/GenBank/DDBJ databases">
        <title>Genome sequence of Babesia caballi.</title>
        <authorList>
            <person name="Yamagishi J."/>
            <person name="Kidaka T."/>
            <person name="Ochi A."/>
        </authorList>
    </citation>
    <scope>NUCLEOTIDE SEQUENCE [LARGE SCALE GENOMIC DNA]</scope>
    <source>
        <strain evidence="1">USDA-D6B2</strain>
    </source>
</reference>